<feature type="domain" description="GyrI-like small molecule binding" evidence="1">
    <location>
        <begin position="201"/>
        <end position="295"/>
    </location>
</feature>
<dbReference type="EMBL" id="SNYI01000001">
    <property type="protein sequence ID" value="TDQ33250.1"/>
    <property type="molecule type" value="Genomic_DNA"/>
</dbReference>
<keyword evidence="3" id="KW-1185">Reference proteome</keyword>
<evidence type="ECO:0000259" key="1">
    <source>
        <dbReference type="Pfam" id="PF06445"/>
    </source>
</evidence>
<dbReference type="OrthoDB" id="1421367at2"/>
<accession>A0A4R6TQ11</accession>
<dbReference type="Proteomes" id="UP000295468">
    <property type="component" value="Unassembled WGS sequence"/>
</dbReference>
<dbReference type="InterPro" id="IPR011256">
    <property type="entry name" value="Reg_factor_effector_dom_sf"/>
</dbReference>
<dbReference type="InterPro" id="IPR029442">
    <property type="entry name" value="GyrI-like"/>
</dbReference>
<name>A0A4R6TQ11_9FLAO</name>
<evidence type="ECO:0000313" key="3">
    <source>
        <dbReference type="Proteomes" id="UP000295468"/>
    </source>
</evidence>
<dbReference type="SUPFAM" id="SSF55136">
    <property type="entry name" value="Probable bacterial effector-binding domain"/>
    <property type="match status" value="1"/>
</dbReference>
<dbReference type="Gene3D" id="3.20.80.10">
    <property type="entry name" value="Regulatory factor, effector binding domain"/>
    <property type="match status" value="1"/>
</dbReference>
<dbReference type="RefSeq" id="WP_133643252.1">
    <property type="nucleotide sequence ID" value="NZ_SNYI01000001.1"/>
</dbReference>
<reference evidence="2 3" key="1">
    <citation type="submission" date="2019-03" db="EMBL/GenBank/DDBJ databases">
        <title>Genomic Encyclopedia of Archaeal and Bacterial Type Strains, Phase II (KMG-II): from individual species to whole genera.</title>
        <authorList>
            <person name="Goeker M."/>
        </authorList>
    </citation>
    <scope>NUCLEOTIDE SEQUENCE [LARGE SCALE GENOMIC DNA]</scope>
    <source>
        <strain evidence="2 3">DSM 18435</strain>
    </source>
</reference>
<comment type="caution">
    <text evidence="2">The sequence shown here is derived from an EMBL/GenBank/DDBJ whole genome shotgun (WGS) entry which is preliminary data.</text>
</comment>
<protein>
    <submittedName>
        <fullName evidence="2">Effector-binding domain-containing protein</fullName>
    </submittedName>
</protein>
<proteinExistence type="predicted"/>
<dbReference type="Pfam" id="PF06445">
    <property type="entry name" value="GyrI-like"/>
    <property type="match status" value="1"/>
</dbReference>
<organism evidence="2 3">
    <name type="scientific">Zeaxanthinibacter enoshimensis</name>
    <dbReference type="NCBI Taxonomy" id="392009"/>
    <lineage>
        <taxon>Bacteria</taxon>
        <taxon>Pseudomonadati</taxon>
        <taxon>Bacteroidota</taxon>
        <taxon>Flavobacteriia</taxon>
        <taxon>Flavobacteriales</taxon>
        <taxon>Flavobacteriaceae</taxon>
        <taxon>Zeaxanthinibacter</taxon>
    </lineage>
</organism>
<sequence length="299" mass="34389">MKRLGLLFLLVVILALCWYLFMKPFDYLVRFETRGNAGTINQTLKTWNTTQENAAITAQQDLYEIVQQLPAGDTQHEYHWKITPESDTTSLVQVYVTGADSSFKDRAAILFSDTQFEKETRKRVTDFARYLNDHLDKFRVRITGITELPATFSACTQLETSQIGKAFGMMKNYPLLSEVMAADSVPLNGRPYVELQQWNRKKDSISFKFCYPIMQTDSLPLHQEIHYTERPGIRAIKAVYNGNYLTSDRAWYALLNYAKKNGLETTGLPIEVFFNNPNMGGNELEWTAEIYLPLKSEND</sequence>
<evidence type="ECO:0000313" key="2">
    <source>
        <dbReference type="EMBL" id="TDQ33250.1"/>
    </source>
</evidence>
<gene>
    <name evidence="2" type="ORF">CLV82_1088</name>
</gene>
<dbReference type="AlphaFoldDB" id="A0A4R6TQ11"/>